<dbReference type="GeneID" id="30012371"/>
<dbReference type="EMBL" id="LVYI01000007">
    <property type="protein sequence ID" value="OAP57465.1"/>
    <property type="molecule type" value="Genomic_DNA"/>
</dbReference>
<feature type="region of interest" description="Disordered" evidence="1">
    <location>
        <begin position="186"/>
        <end position="207"/>
    </location>
</feature>
<accession>A0A178ZEH8</accession>
<feature type="region of interest" description="Disordered" evidence="1">
    <location>
        <begin position="1"/>
        <end position="47"/>
    </location>
</feature>
<name>A0A178ZEH8_9EURO</name>
<keyword evidence="3" id="KW-1185">Reference proteome</keyword>
<evidence type="ECO:0000256" key="1">
    <source>
        <dbReference type="SAM" id="MobiDB-lite"/>
    </source>
</evidence>
<gene>
    <name evidence="2" type="ORF">AYL99_08203</name>
</gene>
<protein>
    <submittedName>
        <fullName evidence="2">Uncharacterized protein</fullName>
    </submittedName>
</protein>
<feature type="compositionally biased region" description="Polar residues" evidence="1">
    <location>
        <begin position="197"/>
        <end position="207"/>
    </location>
</feature>
<comment type="caution">
    <text evidence="2">The sequence shown here is derived from an EMBL/GenBank/DDBJ whole genome shotgun (WGS) entry which is preliminary data.</text>
</comment>
<reference evidence="2 3" key="1">
    <citation type="submission" date="2016-04" db="EMBL/GenBank/DDBJ databases">
        <title>Draft genome of Fonsecaea erecta CBS 125763.</title>
        <authorList>
            <person name="Weiss V.A."/>
            <person name="Vicente V.A."/>
            <person name="Raittz R.T."/>
            <person name="Moreno L.F."/>
            <person name="De Souza E.M."/>
            <person name="Pedrosa F.O."/>
            <person name="Steffens M.B."/>
            <person name="Faoro H."/>
            <person name="Tadra-Sfeir M.Z."/>
            <person name="Najafzadeh M.J."/>
            <person name="Felipe M.S."/>
            <person name="Teixeira M."/>
            <person name="Sun J."/>
            <person name="Xi L."/>
            <person name="Gomes R."/>
            <person name="De Azevedo C.M."/>
            <person name="Salgado C.G."/>
            <person name="Da Silva M.B."/>
            <person name="Nascimento M.F."/>
            <person name="Queiroz-Telles F."/>
            <person name="Attili D.S."/>
            <person name="Gorbushina A."/>
        </authorList>
    </citation>
    <scope>NUCLEOTIDE SEQUENCE [LARGE SCALE GENOMIC DNA]</scope>
    <source>
        <strain evidence="2 3">CBS 125763</strain>
    </source>
</reference>
<feature type="region of interest" description="Disordered" evidence="1">
    <location>
        <begin position="362"/>
        <end position="415"/>
    </location>
</feature>
<dbReference type="Proteomes" id="UP000078343">
    <property type="component" value="Unassembled WGS sequence"/>
</dbReference>
<dbReference type="RefSeq" id="XP_018690832.1">
    <property type="nucleotide sequence ID" value="XM_018839711.1"/>
</dbReference>
<proteinExistence type="predicted"/>
<dbReference type="AlphaFoldDB" id="A0A178ZEH8"/>
<feature type="compositionally biased region" description="Low complexity" evidence="1">
    <location>
        <begin position="380"/>
        <end position="396"/>
    </location>
</feature>
<dbReference type="OrthoDB" id="4158750at2759"/>
<evidence type="ECO:0000313" key="2">
    <source>
        <dbReference type="EMBL" id="OAP57465.1"/>
    </source>
</evidence>
<sequence length="415" mass="45940">MTIITSMEQDGENPAQPIAPHGHPGQHEHSSAWTPKQNTSPQENDQFTEGDSLENVALELYVETLLSRAHLLLFNSNHDDINAQENVFDRGKKLLEEAVSMCFSGQYSVRRTLIAKCWYVRGFLADISGDDENTSGCFTQAARLDENYKSLQRVRWHLERQEDFDELFKAWYDAEGPVESRIDGYRLGEPDPDSDAAPTTSFTSANTPNFRHSELYELLLSDINNKALQEDEPMEGNSSPVFPSHQPHHLPPIAAAPYNGLLTDWVDQLVLEKIYGPGAGRQASQETRRALKECENSPVRDLFLKQVEESKKKAEVEAEERMLQILEARTRQSSAHVRRLSGHEALLSDALCITTATAAADDGAGSPRKLTINTQGIRRPSTSSKSSNSSPAASSPLRKASFPGDTQDTADGGSC</sequence>
<organism evidence="2 3">
    <name type="scientific">Fonsecaea erecta</name>
    <dbReference type="NCBI Taxonomy" id="1367422"/>
    <lineage>
        <taxon>Eukaryota</taxon>
        <taxon>Fungi</taxon>
        <taxon>Dikarya</taxon>
        <taxon>Ascomycota</taxon>
        <taxon>Pezizomycotina</taxon>
        <taxon>Eurotiomycetes</taxon>
        <taxon>Chaetothyriomycetidae</taxon>
        <taxon>Chaetothyriales</taxon>
        <taxon>Herpotrichiellaceae</taxon>
        <taxon>Fonsecaea</taxon>
    </lineage>
</organism>
<feature type="compositionally biased region" description="Polar residues" evidence="1">
    <location>
        <begin position="31"/>
        <end position="45"/>
    </location>
</feature>
<evidence type="ECO:0000313" key="3">
    <source>
        <dbReference type="Proteomes" id="UP000078343"/>
    </source>
</evidence>